<evidence type="ECO:0000313" key="3">
    <source>
        <dbReference type="EMBL" id="KAG5264296.1"/>
    </source>
</evidence>
<comment type="similarity">
    <text evidence="1">Belongs to the SAPAP family.</text>
</comment>
<feature type="compositionally biased region" description="Basic and acidic residues" evidence="2">
    <location>
        <begin position="242"/>
        <end position="257"/>
    </location>
</feature>
<name>A0AAV6FVA9_9TELE</name>
<proteinExistence type="inferred from homology"/>
<dbReference type="PANTHER" id="PTHR12353:SF4">
    <property type="entry name" value="DISKS LARGE-ASSOCIATED PROTEIN 3"/>
    <property type="match status" value="1"/>
</dbReference>
<dbReference type="PANTHER" id="PTHR12353">
    <property type="entry name" value="DISKS LARGE-ASSOCIATED PROTEIN DAP SAP90/PSD-95-ASSOCIATED PROTEIN"/>
    <property type="match status" value="1"/>
</dbReference>
<evidence type="ECO:0000256" key="2">
    <source>
        <dbReference type="SAM" id="MobiDB-lite"/>
    </source>
</evidence>
<sequence length="393" mass="41498">MGEHHSGETTAALSRSQRPLSARAAHHAPSMKGYHVSRSLSQHSAGPCHCVPEDYGGHPDHHYHQGHPEHPYYPPGGPPEPLALPAPPSGGGGGGTFPRAHPSQPAYDSSCEECLGHGGSGGAMVVGGNKMQRIPAGLLDQFEKQLPFQPDGFHTLQYQRAASGGAGGGGEHHHHHHHAQHAQHRSESPSRIRHLVHSVQRLFAKSHSLEAPSKPLGRKPEEEEEEAGGHHQSRSARRSKSRERSKSGDYRGHESSSSHRHGSRHRSRTAGWWSSDDNLDSDSSFLPGGRISGRGGGGGGAYHESLDATLHELTMKRPKGPQGRGGHRGECLACTSMVLSGDGGVGDHDPRRSGGALAEEEHLVGHDGQPGEGGVPAGPWGGEAEGRGGPTKA</sequence>
<protein>
    <submittedName>
        <fullName evidence="3">Uncharacterized protein</fullName>
    </submittedName>
</protein>
<feature type="compositionally biased region" description="Gly residues" evidence="2">
    <location>
        <begin position="290"/>
        <end position="301"/>
    </location>
</feature>
<keyword evidence="4" id="KW-1185">Reference proteome</keyword>
<feature type="region of interest" description="Disordered" evidence="2">
    <location>
        <begin position="161"/>
        <end position="190"/>
    </location>
</feature>
<evidence type="ECO:0000256" key="1">
    <source>
        <dbReference type="ARBA" id="ARBA00008839"/>
    </source>
</evidence>
<feature type="region of interest" description="Disordered" evidence="2">
    <location>
        <begin position="1"/>
        <end position="45"/>
    </location>
</feature>
<feature type="region of interest" description="Disordered" evidence="2">
    <location>
        <begin position="59"/>
        <end position="107"/>
    </location>
</feature>
<feature type="compositionally biased region" description="Basic residues" evidence="2">
    <location>
        <begin position="172"/>
        <end position="183"/>
    </location>
</feature>
<feature type="compositionally biased region" description="Basic residues" evidence="2">
    <location>
        <begin position="258"/>
        <end position="268"/>
    </location>
</feature>
<reference evidence="3" key="1">
    <citation type="submission" date="2020-10" db="EMBL/GenBank/DDBJ databases">
        <title>Chromosome-scale genome assembly of the Allis shad, Alosa alosa.</title>
        <authorList>
            <person name="Margot Z."/>
            <person name="Christophe K."/>
            <person name="Cabau C."/>
            <person name="Louis A."/>
            <person name="Berthelot C."/>
            <person name="Parey E."/>
            <person name="Roest Crollius H."/>
            <person name="Montfort J."/>
            <person name="Robinson-Rechavi M."/>
            <person name="Bucao C."/>
            <person name="Bouchez O."/>
            <person name="Gislard M."/>
            <person name="Lluch J."/>
            <person name="Milhes M."/>
            <person name="Lampietro C."/>
            <person name="Lopez Roques C."/>
            <person name="Donnadieu C."/>
            <person name="Braasch I."/>
            <person name="Desvignes T."/>
            <person name="Postlethwait J."/>
            <person name="Bobe J."/>
            <person name="Guiguen Y."/>
        </authorList>
    </citation>
    <scope>NUCLEOTIDE SEQUENCE</scope>
    <source>
        <strain evidence="3">M-15738</strain>
        <tissue evidence="3">Blood</tissue>
    </source>
</reference>
<gene>
    <name evidence="3" type="ORF">AALO_G00252140</name>
</gene>
<feature type="region of interest" description="Disordered" evidence="2">
    <location>
        <begin position="203"/>
        <end position="304"/>
    </location>
</feature>
<feature type="compositionally biased region" description="Basic and acidic residues" evidence="2">
    <location>
        <begin position="59"/>
        <end position="70"/>
    </location>
</feature>
<dbReference type="Proteomes" id="UP000823561">
    <property type="component" value="Chromosome 20"/>
</dbReference>
<dbReference type="GO" id="GO:0060090">
    <property type="term" value="F:molecular adaptor activity"/>
    <property type="evidence" value="ECO:0007669"/>
    <property type="project" value="TreeGrafter"/>
</dbReference>
<dbReference type="GO" id="GO:0098978">
    <property type="term" value="C:glutamatergic synapse"/>
    <property type="evidence" value="ECO:0007669"/>
    <property type="project" value="TreeGrafter"/>
</dbReference>
<dbReference type="EMBL" id="JADWDJ010000020">
    <property type="protein sequence ID" value="KAG5264296.1"/>
    <property type="molecule type" value="Genomic_DNA"/>
</dbReference>
<dbReference type="GO" id="GO:0023052">
    <property type="term" value="P:signaling"/>
    <property type="evidence" value="ECO:0007669"/>
    <property type="project" value="InterPro"/>
</dbReference>
<evidence type="ECO:0000313" key="4">
    <source>
        <dbReference type="Proteomes" id="UP000823561"/>
    </source>
</evidence>
<dbReference type="GO" id="GO:0099572">
    <property type="term" value="C:postsynaptic specialization"/>
    <property type="evidence" value="ECO:0007669"/>
    <property type="project" value="TreeGrafter"/>
</dbReference>
<feature type="compositionally biased region" description="Pro residues" evidence="2">
    <location>
        <begin position="71"/>
        <end position="88"/>
    </location>
</feature>
<accession>A0AAV6FVA9</accession>
<organism evidence="3 4">
    <name type="scientific">Alosa alosa</name>
    <name type="common">allis shad</name>
    <dbReference type="NCBI Taxonomy" id="278164"/>
    <lineage>
        <taxon>Eukaryota</taxon>
        <taxon>Metazoa</taxon>
        <taxon>Chordata</taxon>
        <taxon>Craniata</taxon>
        <taxon>Vertebrata</taxon>
        <taxon>Euteleostomi</taxon>
        <taxon>Actinopterygii</taxon>
        <taxon>Neopterygii</taxon>
        <taxon>Teleostei</taxon>
        <taxon>Clupei</taxon>
        <taxon>Clupeiformes</taxon>
        <taxon>Clupeoidei</taxon>
        <taxon>Clupeidae</taxon>
        <taxon>Alosa</taxon>
    </lineage>
</organism>
<dbReference type="InterPro" id="IPR005026">
    <property type="entry name" value="SAPAP"/>
</dbReference>
<feature type="compositionally biased region" description="Polar residues" evidence="2">
    <location>
        <begin position="8"/>
        <end position="19"/>
    </location>
</feature>
<dbReference type="AlphaFoldDB" id="A0AAV6FVA9"/>
<feature type="region of interest" description="Disordered" evidence="2">
    <location>
        <begin position="342"/>
        <end position="393"/>
    </location>
</feature>
<feature type="compositionally biased region" description="Basic residues" evidence="2">
    <location>
        <begin position="231"/>
        <end position="241"/>
    </location>
</feature>
<comment type="caution">
    <text evidence="3">The sequence shown here is derived from an EMBL/GenBank/DDBJ whole genome shotgun (WGS) entry which is preliminary data.</text>
</comment>
<feature type="compositionally biased region" description="Gly residues" evidence="2">
    <location>
        <begin position="368"/>
        <end position="393"/>
    </location>
</feature>